<feature type="transmembrane region" description="Helical" evidence="6">
    <location>
        <begin position="239"/>
        <end position="260"/>
    </location>
</feature>
<feature type="compositionally biased region" description="Basic and acidic residues" evidence="5">
    <location>
        <begin position="25"/>
        <end position="34"/>
    </location>
</feature>
<organism evidence="7 8">
    <name type="scientific">Australozyma saopauloensis</name>
    <dbReference type="NCBI Taxonomy" id="291208"/>
    <lineage>
        <taxon>Eukaryota</taxon>
        <taxon>Fungi</taxon>
        <taxon>Dikarya</taxon>
        <taxon>Ascomycota</taxon>
        <taxon>Saccharomycotina</taxon>
        <taxon>Pichiomycetes</taxon>
        <taxon>Metschnikowiaceae</taxon>
        <taxon>Australozyma</taxon>
    </lineage>
</organism>
<dbReference type="KEGG" id="asau:88174730"/>
<keyword evidence="4 6" id="KW-0472">Membrane</keyword>
<dbReference type="InterPro" id="IPR019325">
    <property type="entry name" value="NEDD4/Bsd2"/>
</dbReference>
<dbReference type="Proteomes" id="UP001338582">
    <property type="component" value="Chromosome 4"/>
</dbReference>
<dbReference type="AlphaFoldDB" id="A0AAX4HD22"/>
<comment type="subcellular location">
    <subcellularLocation>
        <location evidence="1">Membrane</location>
        <topology evidence="1">Multi-pass membrane protein</topology>
    </subcellularLocation>
</comment>
<feature type="compositionally biased region" description="Basic and acidic residues" evidence="5">
    <location>
        <begin position="49"/>
        <end position="61"/>
    </location>
</feature>
<accession>A0AAX4HD22</accession>
<feature type="transmembrane region" description="Helical" evidence="6">
    <location>
        <begin position="272"/>
        <end position="290"/>
    </location>
</feature>
<feature type="transmembrane region" description="Helical" evidence="6">
    <location>
        <begin position="345"/>
        <end position="365"/>
    </location>
</feature>
<keyword evidence="2 6" id="KW-0812">Transmembrane</keyword>
<proteinExistence type="predicted"/>
<name>A0AAX4HD22_9ASCO</name>
<dbReference type="GO" id="GO:0005783">
    <property type="term" value="C:endoplasmic reticulum"/>
    <property type="evidence" value="ECO:0007669"/>
    <property type="project" value="TreeGrafter"/>
</dbReference>
<evidence type="ECO:0000313" key="7">
    <source>
        <dbReference type="EMBL" id="WPK26316.1"/>
    </source>
</evidence>
<evidence type="ECO:0000256" key="5">
    <source>
        <dbReference type="SAM" id="MobiDB-lite"/>
    </source>
</evidence>
<dbReference type="GO" id="GO:0006511">
    <property type="term" value="P:ubiquitin-dependent protein catabolic process"/>
    <property type="evidence" value="ECO:0007669"/>
    <property type="project" value="TreeGrafter"/>
</dbReference>
<protein>
    <recommendedName>
        <fullName evidence="9">Metal homeostatis protein BSD2</fullName>
    </recommendedName>
</protein>
<dbReference type="GeneID" id="88174730"/>
<evidence type="ECO:0000256" key="1">
    <source>
        <dbReference type="ARBA" id="ARBA00004141"/>
    </source>
</evidence>
<evidence type="ECO:0008006" key="9">
    <source>
        <dbReference type="Google" id="ProtNLM"/>
    </source>
</evidence>
<sequence>MRGDPVEEASSFLPPKHNLPENEEERPLTSRNSHESSSLEDEYSDAVSDDEHSRFEVRAPDLRSSSSQHNVSSHRRDQIVESNSASITLTPPEASLPYAGSVQGSSAQLVEEQVDLELQVPELTPSRPLSYRQRLVNMARSIFPVQQTYDRLSNGITTGRLQANTPGRFIGLGTDGVFRNLAAKPDRELEILRREQHPPTYEEAAADASPEYWEIGVVNPVFEDEVFVRGLPVGTFGNLLWNALMTIAFKMVAFVLCYLLHTSHAAKEGTRIGFGAMLIMYGYNILPTNFGSSKQIPPRYQPVNANTLVSKALLTKIGGPLDTYVLDIPGLTQVAKTFGGTHEPYLAYGVIAFGLFTIFMALYSFMQVKRDEKMMLAPPPQQEQHSTTEPMMNVPE</sequence>
<dbReference type="PANTHER" id="PTHR13396">
    <property type="entry name" value="NEDD4 FAMILY INTERACTING PROTEIN 1/2"/>
    <property type="match status" value="1"/>
</dbReference>
<feature type="compositionally biased region" description="Acidic residues" evidence="5">
    <location>
        <begin position="38"/>
        <end position="48"/>
    </location>
</feature>
<keyword evidence="8" id="KW-1185">Reference proteome</keyword>
<dbReference type="PANTHER" id="PTHR13396:SF5">
    <property type="entry name" value="NEDD4 FAMILY INTERACTING PROTEIN"/>
    <property type="match status" value="1"/>
</dbReference>
<dbReference type="GO" id="GO:0048471">
    <property type="term" value="C:perinuclear region of cytoplasm"/>
    <property type="evidence" value="ECO:0007669"/>
    <property type="project" value="TreeGrafter"/>
</dbReference>
<keyword evidence="3 6" id="KW-1133">Transmembrane helix</keyword>
<dbReference type="GO" id="GO:0031398">
    <property type="term" value="P:positive regulation of protein ubiquitination"/>
    <property type="evidence" value="ECO:0007669"/>
    <property type="project" value="TreeGrafter"/>
</dbReference>
<dbReference type="GO" id="GO:0016020">
    <property type="term" value="C:membrane"/>
    <property type="evidence" value="ECO:0007669"/>
    <property type="project" value="UniProtKB-SubCell"/>
</dbReference>
<evidence type="ECO:0000256" key="4">
    <source>
        <dbReference type="ARBA" id="ARBA00023136"/>
    </source>
</evidence>
<dbReference type="Pfam" id="PF10176">
    <property type="entry name" value="NEDD4_Bsd2"/>
    <property type="match status" value="1"/>
</dbReference>
<feature type="compositionally biased region" description="Polar residues" evidence="5">
    <location>
        <begin position="80"/>
        <end position="89"/>
    </location>
</feature>
<feature type="region of interest" description="Disordered" evidence="5">
    <location>
        <begin position="377"/>
        <end position="396"/>
    </location>
</feature>
<gene>
    <name evidence="7" type="ORF">PUMCH_003667</name>
</gene>
<evidence type="ECO:0000256" key="3">
    <source>
        <dbReference type="ARBA" id="ARBA00022989"/>
    </source>
</evidence>
<evidence type="ECO:0000313" key="8">
    <source>
        <dbReference type="Proteomes" id="UP001338582"/>
    </source>
</evidence>
<dbReference type="GO" id="GO:0007034">
    <property type="term" value="P:vacuolar transport"/>
    <property type="evidence" value="ECO:0007669"/>
    <property type="project" value="InterPro"/>
</dbReference>
<reference evidence="7 8" key="1">
    <citation type="submission" date="2023-10" db="EMBL/GenBank/DDBJ databases">
        <title>Draft Genome Sequence of Candida saopaulonensis from a very Premature Infant with Sepsis.</title>
        <authorList>
            <person name="Ning Y."/>
            <person name="Dai R."/>
            <person name="Xiao M."/>
            <person name="Xu Y."/>
            <person name="Yan Q."/>
            <person name="Zhang L."/>
        </authorList>
    </citation>
    <scope>NUCLEOTIDE SEQUENCE [LARGE SCALE GENOMIC DNA]</scope>
    <source>
        <strain evidence="7 8">19XY460</strain>
    </source>
</reference>
<feature type="region of interest" description="Disordered" evidence="5">
    <location>
        <begin position="1"/>
        <end position="100"/>
    </location>
</feature>
<dbReference type="GO" id="GO:0030001">
    <property type="term" value="P:metal ion transport"/>
    <property type="evidence" value="ECO:0007669"/>
    <property type="project" value="InterPro"/>
</dbReference>
<evidence type="ECO:0000256" key="6">
    <source>
        <dbReference type="SAM" id="Phobius"/>
    </source>
</evidence>
<dbReference type="RefSeq" id="XP_062878697.1">
    <property type="nucleotide sequence ID" value="XM_063022627.1"/>
</dbReference>
<dbReference type="EMBL" id="CP138897">
    <property type="protein sequence ID" value="WPK26316.1"/>
    <property type="molecule type" value="Genomic_DNA"/>
</dbReference>
<dbReference type="GO" id="GO:0005794">
    <property type="term" value="C:Golgi apparatus"/>
    <property type="evidence" value="ECO:0007669"/>
    <property type="project" value="TreeGrafter"/>
</dbReference>
<evidence type="ECO:0000256" key="2">
    <source>
        <dbReference type="ARBA" id="ARBA00022692"/>
    </source>
</evidence>